<comment type="subcellular location">
    <subcellularLocation>
        <location evidence="1">Membrane</location>
        <topology evidence="1">Multi-pass membrane protein</topology>
    </subcellularLocation>
</comment>
<dbReference type="InterPro" id="IPR004837">
    <property type="entry name" value="NaCa_Exmemb"/>
</dbReference>
<dbReference type="GO" id="GO:0005886">
    <property type="term" value="C:plasma membrane"/>
    <property type="evidence" value="ECO:0007669"/>
    <property type="project" value="TreeGrafter"/>
</dbReference>
<evidence type="ECO:0000256" key="5">
    <source>
        <dbReference type="SAM" id="Phobius"/>
    </source>
</evidence>
<protein>
    <submittedName>
        <fullName evidence="7">Cation:H+ antiporter</fullName>
    </submittedName>
</protein>
<dbReference type="Gene3D" id="1.20.1420.30">
    <property type="entry name" value="NCX, central ion-binding region"/>
    <property type="match status" value="1"/>
</dbReference>
<feature type="transmembrane region" description="Helical" evidence="5">
    <location>
        <begin position="288"/>
        <end position="306"/>
    </location>
</feature>
<feature type="domain" description="Sodium/calcium exchanger membrane region" evidence="6">
    <location>
        <begin position="5"/>
        <end position="142"/>
    </location>
</feature>
<evidence type="ECO:0000313" key="7">
    <source>
        <dbReference type="EMBL" id="SMQ60784.1"/>
    </source>
</evidence>
<evidence type="ECO:0000256" key="1">
    <source>
        <dbReference type="ARBA" id="ARBA00004141"/>
    </source>
</evidence>
<keyword evidence="2 5" id="KW-0812">Transmembrane</keyword>
<dbReference type="PANTHER" id="PTHR10846:SF8">
    <property type="entry name" value="INNER MEMBRANE PROTEIN YRBG"/>
    <property type="match status" value="1"/>
</dbReference>
<accession>A0A1Y6EDX0</accession>
<feature type="transmembrane region" description="Helical" evidence="5">
    <location>
        <begin position="104"/>
        <end position="120"/>
    </location>
</feature>
<feature type="transmembrane region" description="Helical" evidence="5">
    <location>
        <begin position="263"/>
        <end position="281"/>
    </location>
</feature>
<evidence type="ECO:0000256" key="2">
    <source>
        <dbReference type="ARBA" id="ARBA00022692"/>
    </source>
</evidence>
<dbReference type="EMBL" id="FXWG01000001">
    <property type="protein sequence ID" value="SMQ60784.1"/>
    <property type="molecule type" value="Genomic_DNA"/>
</dbReference>
<evidence type="ECO:0000256" key="4">
    <source>
        <dbReference type="ARBA" id="ARBA00023136"/>
    </source>
</evidence>
<dbReference type="Proteomes" id="UP000194420">
    <property type="component" value="Unassembled WGS sequence"/>
</dbReference>
<dbReference type="PANTHER" id="PTHR10846">
    <property type="entry name" value="SODIUM/POTASSIUM/CALCIUM EXCHANGER"/>
    <property type="match status" value="1"/>
</dbReference>
<dbReference type="Pfam" id="PF01699">
    <property type="entry name" value="Na_Ca_ex"/>
    <property type="match status" value="2"/>
</dbReference>
<keyword evidence="3 5" id="KW-1133">Transmembrane helix</keyword>
<keyword evidence="8" id="KW-1185">Reference proteome</keyword>
<proteinExistence type="predicted"/>
<feature type="transmembrane region" description="Helical" evidence="5">
    <location>
        <begin position="6"/>
        <end position="23"/>
    </location>
</feature>
<feature type="transmembrane region" description="Helical" evidence="5">
    <location>
        <begin position="199"/>
        <end position="222"/>
    </location>
</feature>
<dbReference type="GO" id="GO:0008273">
    <property type="term" value="F:calcium, potassium:sodium antiporter activity"/>
    <property type="evidence" value="ECO:0007669"/>
    <property type="project" value="TreeGrafter"/>
</dbReference>
<evidence type="ECO:0000259" key="6">
    <source>
        <dbReference type="Pfam" id="PF01699"/>
    </source>
</evidence>
<evidence type="ECO:0000256" key="3">
    <source>
        <dbReference type="ARBA" id="ARBA00022989"/>
    </source>
</evidence>
<dbReference type="InterPro" id="IPR044880">
    <property type="entry name" value="NCX_ion-bd_dom_sf"/>
</dbReference>
<feature type="transmembrane region" description="Helical" evidence="5">
    <location>
        <begin position="164"/>
        <end position="187"/>
    </location>
</feature>
<feature type="transmembrane region" description="Helical" evidence="5">
    <location>
        <begin position="78"/>
        <end position="97"/>
    </location>
</feature>
<dbReference type="NCBIfam" id="TIGR00367">
    <property type="entry name" value="calcium/sodium antiporter"/>
    <property type="match status" value="1"/>
</dbReference>
<dbReference type="GO" id="GO:0005262">
    <property type="term" value="F:calcium channel activity"/>
    <property type="evidence" value="ECO:0007669"/>
    <property type="project" value="TreeGrafter"/>
</dbReference>
<keyword evidence="4 5" id="KW-0472">Membrane</keyword>
<dbReference type="RefSeq" id="WP_086436407.1">
    <property type="nucleotide sequence ID" value="NZ_FXWG01000001.1"/>
</dbReference>
<feature type="transmembrane region" description="Helical" evidence="5">
    <location>
        <begin position="126"/>
        <end position="143"/>
    </location>
</feature>
<sequence length="307" mass="31032">MIEAILFSIVGLVGLAVGGEFLVRGSVSIAHRLGVSNLVTGLVIVGFATSMPEMVASVEAALQGSPELAWGNVIGSNIANTLLILGFTALVAPIALTGLGRRDAVIALLATLLLWGITYLQTGSIWIGAVLLALLVAYILWRLNHPRSIDGDEEDDSMVSMPKAVIAFVVGLALLVGGGNLLVTGAIDLATLVGVSETVIGLTVVAVGTSLPELAASVAAAIRGQPGLAVGNVVGSNIYNILLIGGVTMMVAPVPVPASLLDYQLVLLAASAVVLLLLLAAAKSIGRVIGAGLVLIFAVNTTLALGV</sequence>
<feature type="transmembrane region" description="Helical" evidence="5">
    <location>
        <begin position="229"/>
        <end position="251"/>
    </location>
</feature>
<feature type="transmembrane region" description="Helical" evidence="5">
    <location>
        <begin position="35"/>
        <end position="58"/>
    </location>
</feature>
<feature type="domain" description="Sodium/calcium exchanger membrane region" evidence="6">
    <location>
        <begin position="164"/>
        <end position="304"/>
    </location>
</feature>
<dbReference type="InterPro" id="IPR004481">
    <property type="entry name" value="K/Na/Ca-exchanger"/>
</dbReference>
<dbReference type="AlphaFoldDB" id="A0A1Y6EDX0"/>
<dbReference type="OrthoDB" id="9794225at2"/>
<organism evidence="7 8">
    <name type="scientific">Altererythrobacter xiamenensis</name>
    <dbReference type="NCBI Taxonomy" id="1316679"/>
    <lineage>
        <taxon>Bacteria</taxon>
        <taxon>Pseudomonadati</taxon>
        <taxon>Pseudomonadota</taxon>
        <taxon>Alphaproteobacteria</taxon>
        <taxon>Sphingomonadales</taxon>
        <taxon>Erythrobacteraceae</taxon>
        <taxon>Altererythrobacter</taxon>
    </lineage>
</organism>
<evidence type="ECO:0000313" key="8">
    <source>
        <dbReference type="Proteomes" id="UP000194420"/>
    </source>
</evidence>
<dbReference type="Gene3D" id="6.10.280.80">
    <property type="entry name" value="NCX, peripheral helical region"/>
    <property type="match status" value="1"/>
</dbReference>
<gene>
    <name evidence="7" type="ORF">SAMN06297468_0471</name>
</gene>
<dbReference type="GO" id="GO:0006874">
    <property type="term" value="P:intracellular calcium ion homeostasis"/>
    <property type="evidence" value="ECO:0007669"/>
    <property type="project" value="TreeGrafter"/>
</dbReference>
<name>A0A1Y6EDX0_9SPHN</name>
<reference evidence="8" key="1">
    <citation type="submission" date="2017-04" db="EMBL/GenBank/DDBJ databases">
        <authorList>
            <person name="Varghese N."/>
            <person name="Submissions S."/>
        </authorList>
    </citation>
    <scope>NUCLEOTIDE SEQUENCE [LARGE SCALE GENOMIC DNA]</scope>
</reference>